<dbReference type="EMBL" id="WCTJ01000039">
    <property type="protein sequence ID" value="KAB4248354.1"/>
    <property type="molecule type" value="Genomic_DNA"/>
</dbReference>
<accession>A0A6I0LQ02</accession>
<name>A0A6I0LQ02_BACUN</name>
<gene>
    <name evidence="1" type="ORF">GAP48_18560</name>
</gene>
<dbReference type="Proteomes" id="UP000487989">
    <property type="component" value="Unassembled WGS sequence"/>
</dbReference>
<evidence type="ECO:0000313" key="1">
    <source>
        <dbReference type="EMBL" id="KAB4248354.1"/>
    </source>
</evidence>
<protein>
    <submittedName>
        <fullName evidence="1">Uncharacterized protein</fullName>
    </submittedName>
</protein>
<sequence>MNKYQPYSASDLDILMHEPWEVSDQPYMLHAAYALSCLFETFQTDAEECDDEFGPNDMWGFKIPKKILDRLVIDIKSDFNDAASNYKQVRIWGKSYSIRKVNAYDHKRLHLIFKFPETDGDYTITKEGIMNLRGIVPDTLQKYEISREQTQANRTYLRQIIMLAEDDANNGWDKLTDMEIAIYCWALFYNKHQSDNWILFKQKYKEHLYVDETDIFSCFNEKAILRQRPIGMYTFSQNKVQEWNEANKQKSIAAKIPAQKAEDYWYDVALQSTFKPIDLQ</sequence>
<comment type="caution">
    <text evidence="1">The sequence shown here is derived from an EMBL/GenBank/DDBJ whole genome shotgun (WGS) entry which is preliminary data.</text>
</comment>
<dbReference type="AlphaFoldDB" id="A0A6I0LQ02"/>
<proteinExistence type="predicted"/>
<organism evidence="1 2">
    <name type="scientific">Bacteroides uniformis</name>
    <dbReference type="NCBI Taxonomy" id="820"/>
    <lineage>
        <taxon>Bacteria</taxon>
        <taxon>Pseudomonadati</taxon>
        <taxon>Bacteroidota</taxon>
        <taxon>Bacteroidia</taxon>
        <taxon>Bacteroidales</taxon>
        <taxon>Bacteroidaceae</taxon>
        <taxon>Bacteroides</taxon>
    </lineage>
</organism>
<reference evidence="1 2" key="1">
    <citation type="journal article" date="2019" name="Nat. Med.">
        <title>A library of human gut bacterial isolates paired with longitudinal multiomics data enables mechanistic microbiome research.</title>
        <authorList>
            <person name="Poyet M."/>
            <person name="Groussin M."/>
            <person name="Gibbons S.M."/>
            <person name="Avila-Pacheco J."/>
            <person name="Jiang X."/>
            <person name="Kearney S.M."/>
            <person name="Perrotta A.R."/>
            <person name="Berdy B."/>
            <person name="Zhao S."/>
            <person name="Lieberman T.D."/>
            <person name="Swanson P.K."/>
            <person name="Smith M."/>
            <person name="Roesemann S."/>
            <person name="Alexander J.E."/>
            <person name="Rich S.A."/>
            <person name="Livny J."/>
            <person name="Vlamakis H."/>
            <person name="Clish C."/>
            <person name="Bullock K."/>
            <person name="Deik A."/>
            <person name="Scott J."/>
            <person name="Pierce K.A."/>
            <person name="Xavier R.J."/>
            <person name="Alm E.J."/>
        </authorList>
    </citation>
    <scope>NUCLEOTIDE SEQUENCE [LARGE SCALE GENOMIC DNA]</scope>
    <source>
        <strain evidence="1 2">BIOML-A3</strain>
    </source>
</reference>
<dbReference type="RefSeq" id="WP_151882062.1">
    <property type="nucleotide sequence ID" value="NZ_WCTH01000011.1"/>
</dbReference>
<evidence type="ECO:0000313" key="2">
    <source>
        <dbReference type="Proteomes" id="UP000487989"/>
    </source>
</evidence>